<feature type="region of interest" description="Disordered" evidence="1">
    <location>
        <begin position="91"/>
        <end position="112"/>
    </location>
</feature>
<protein>
    <submittedName>
        <fullName evidence="2">Uncharacterized protein</fullName>
    </submittedName>
</protein>
<sequence>MSTAPRRRPCHARADPTCPVITTTAILPPSPNETLSLALRKRHHASKHATTPTCSLHTARKCRRREEDVRSQLDEFMRAVRQRIAFARRRNIASTSSSCSTREDGGYEDGDGMVRMMCEDGEASWSS</sequence>
<dbReference type="InParanoid" id="A0A0H2RIN2"/>
<dbReference type="EMBL" id="KQ086456">
    <property type="protein sequence ID" value="KLO04701.1"/>
    <property type="molecule type" value="Genomic_DNA"/>
</dbReference>
<keyword evidence="3" id="KW-1185">Reference proteome</keyword>
<evidence type="ECO:0000313" key="3">
    <source>
        <dbReference type="Proteomes" id="UP000053477"/>
    </source>
</evidence>
<proteinExistence type="predicted"/>
<reference evidence="2 3" key="1">
    <citation type="submission" date="2015-04" db="EMBL/GenBank/DDBJ databases">
        <title>Complete genome sequence of Schizopora paradoxa KUC8140, a cosmopolitan wood degrader in East Asia.</title>
        <authorList>
            <consortium name="DOE Joint Genome Institute"/>
            <person name="Min B."/>
            <person name="Park H."/>
            <person name="Jang Y."/>
            <person name="Kim J.-J."/>
            <person name="Kim K.H."/>
            <person name="Pangilinan J."/>
            <person name="Lipzen A."/>
            <person name="Riley R."/>
            <person name="Grigoriev I.V."/>
            <person name="Spatafora J.W."/>
            <person name="Choi I.-G."/>
        </authorList>
    </citation>
    <scope>NUCLEOTIDE SEQUENCE [LARGE SCALE GENOMIC DNA]</scope>
    <source>
        <strain evidence="2 3">KUC8140</strain>
    </source>
</reference>
<dbReference type="Proteomes" id="UP000053477">
    <property type="component" value="Unassembled WGS sequence"/>
</dbReference>
<evidence type="ECO:0000313" key="2">
    <source>
        <dbReference type="EMBL" id="KLO04701.1"/>
    </source>
</evidence>
<accession>A0A0H2RIN2</accession>
<name>A0A0H2RIN2_9AGAM</name>
<evidence type="ECO:0000256" key="1">
    <source>
        <dbReference type="SAM" id="MobiDB-lite"/>
    </source>
</evidence>
<dbReference type="AlphaFoldDB" id="A0A0H2RIN2"/>
<organism evidence="2 3">
    <name type="scientific">Schizopora paradoxa</name>
    <dbReference type="NCBI Taxonomy" id="27342"/>
    <lineage>
        <taxon>Eukaryota</taxon>
        <taxon>Fungi</taxon>
        <taxon>Dikarya</taxon>
        <taxon>Basidiomycota</taxon>
        <taxon>Agaricomycotina</taxon>
        <taxon>Agaricomycetes</taxon>
        <taxon>Hymenochaetales</taxon>
        <taxon>Schizoporaceae</taxon>
        <taxon>Schizopora</taxon>
    </lineage>
</organism>
<gene>
    <name evidence="2" type="ORF">SCHPADRAFT_747253</name>
</gene>